<accession>A0A6J4KMV6</accession>
<gene>
    <name evidence="1" type="ORF">AVDCRST_MAG68-1297</name>
</gene>
<dbReference type="Pfam" id="PF14103">
    <property type="entry name" value="DUF4276"/>
    <property type="match status" value="1"/>
</dbReference>
<evidence type="ECO:0008006" key="2">
    <source>
        <dbReference type="Google" id="ProtNLM"/>
    </source>
</evidence>
<dbReference type="EMBL" id="CADCTW010000066">
    <property type="protein sequence ID" value="CAA9310236.1"/>
    <property type="molecule type" value="Genomic_DNA"/>
</dbReference>
<evidence type="ECO:0000313" key="1">
    <source>
        <dbReference type="EMBL" id="CAA9310236.1"/>
    </source>
</evidence>
<dbReference type="AlphaFoldDB" id="A0A6J4KMV6"/>
<dbReference type="InterPro" id="IPR025455">
    <property type="entry name" value="DUF4276"/>
</dbReference>
<proteinExistence type="predicted"/>
<organism evidence="1">
    <name type="scientific">uncultured Gemmatimonadota bacterium</name>
    <dbReference type="NCBI Taxonomy" id="203437"/>
    <lineage>
        <taxon>Bacteria</taxon>
        <taxon>Pseudomonadati</taxon>
        <taxon>Gemmatimonadota</taxon>
        <taxon>environmental samples</taxon>
    </lineage>
</organism>
<protein>
    <recommendedName>
        <fullName evidence="2">DUF4276 family protein</fullName>
    </recommendedName>
</protein>
<reference evidence="1" key="1">
    <citation type="submission" date="2020-02" db="EMBL/GenBank/DDBJ databases">
        <authorList>
            <person name="Meier V. D."/>
        </authorList>
    </citation>
    <scope>NUCLEOTIDE SEQUENCE</scope>
    <source>
        <strain evidence="1">AVDCRST_MAG68</strain>
    </source>
</reference>
<name>A0A6J4KMV6_9BACT</name>
<sequence length="200" mass="22437">MVKEIRIYVEGGGGKESKALMRRAFGRFLSEVGSEAWERERGLQVVACGSREAAHEKFQRARTEHPTAFNVLLVDSEAPVTGTARDHLRGWNLDSIMETQVHLMVQAMEAWLIADPDTLARFYGQGFAANAIPRTKNVETIPKDDLVPALKRATRGTTKGEYHKTRHAFDLLAQIDPAKVRSRAPHCERLFQTLLQQLAS</sequence>